<evidence type="ECO:0000256" key="1">
    <source>
        <dbReference type="SAM" id="MobiDB-lite"/>
    </source>
</evidence>
<evidence type="ECO:0000313" key="3">
    <source>
        <dbReference type="Proteomes" id="UP000660729"/>
    </source>
</evidence>
<feature type="region of interest" description="Disordered" evidence="1">
    <location>
        <begin position="1"/>
        <end position="84"/>
    </location>
</feature>
<evidence type="ECO:0000313" key="2">
    <source>
        <dbReference type="EMBL" id="KAF7190522.1"/>
    </source>
</evidence>
<gene>
    <name evidence="2" type="ORF">HII31_08236</name>
</gene>
<feature type="region of interest" description="Disordered" evidence="1">
    <location>
        <begin position="150"/>
        <end position="190"/>
    </location>
</feature>
<accession>A0A8H6RHA2</accession>
<feature type="compositionally biased region" description="Basic and acidic residues" evidence="1">
    <location>
        <begin position="24"/>
        <end position="69"/>
    </location>
</feature>
<dbReference type="EMBL" id="JABCIY010000169">
    <property type="protein sequence ID" value="KAF7190522.1"/>
    <property type="molecule type" value="Genomic_DNA"/>
</dbReference>
<keyword evidence="3" id="KW-1185">Reference proteome</keyword>
<comment type="caution">
    <text evidence="2">The sequence shown here is derived from an EMBL/GenBank/DDBJ whole genome shotgun (WGS) entry which is preliminary data.</text>
</comment>
<name>A0A8H6RHA2_9PEZI</name>
<dbReference type="Proteomes" id="UP000660729">
    <property type="component" value="Unassembled WGS sequence"/>
</dbReference>
<organism evidence="2 3">
    <name type="scientific">Pseudocercospora fuligena</name>
    <dbReference type="NCBI Taxonomy" id="685502"/>
    <lineage>
        <taxon>Eukaryota</taxon>
        <taxon>Fungi</taxon>
        <taxon>Dikarya</taxon>
        <taxon>Ascomycota</taxon>
        <taxon>Pezizomycotina</taxon>
        <taxon>Dothideomycetes</taxon>
        <taxon>Dothideomycetidae</taxon>
        <taxon>Mycosphaerellales</taxon>
        <taxon>Mycosphaerellaceae</taxon>
        <taxon>Pseudocercospora</taxon>
    </lineage>
</organism>
<sequence>MPPVLKQTTKQAKAAFKARGRPSLTEKEQRQLERSIELEQRAEKIREAERRRNEAAKKRAERESREKLGHQQGNSAQLGSQRRCDRFGYKSSQFHLGAFFGRKPAINQHESHKQGHSETLAESEDDAFADEDLDDDSLLEALSAPAVSRLQAQSPLKRRVDTVKTASSLMPPPPLPAKCHQSQQERSLDVQSPHDMQDFFDELDSSTQIARELDDHADQTVLPEPESNARSGSFSSGSLDLTVDDLEALDPPRPTGTPLSVPVPKTQHVMAPPAVPITRQKKHVVHTAPSVGQSEALVPAKQQRAIRGPFLPASSLYCSPDLGFTATQLELFIDDDIQLTQMAT</sequence>
<protein>
    <submittedName>
        <fullName evidence="2">Uncharacterized protein</fullName>
    </submittedName>
</protein>
<feature type="compositionally biased region" description="Low complexity" evidence="1">
    <location>
        <begin position="1"/>
        <end position="17"/>
    </location>
</feature>
<reference evidence="2" key="1">
    <citation type="submission" date="2020-04" db="EMBL/GenBank/DDBJ databases">
        <title>Draft genome resource of the tomato pathogen Pseudocercospora fuligena.</title>
        <authorList>
            <person name="Zaccaron A."/>
        </authorList>
    </citation>
    <scope>NUCLEOTIDE SEQUENCE</scope>
    <source>
        <strain evidence="2">PF001</strain>
    </source>
</reference>
<dbReference type="OrthoDB" id="3942661at2759"/>
<feature type="compositionally biased region" description="Polar residues" evidence="1">
    <location>
        <begin position="71"/>
        <end position="80"/>
    </location>
</feature>
<proteinExistence type="predicted"/>
<dbReference type="AlphaFoldDB" id="A0A8H6RHA2"/>